<organism evidence="1 2">
    <name type="scientific">Aliidiomarina haloalkalitolerans</name>
    <dbReference type="NCBI Taxonomy" id="859059"/>
    <lineage>
        <taxon>Bacteria</taxon>
        <taxon>Pseudomonadati</taxon>
        <taxon>Pseudomonadota</taxon>
        <taxon>Gammaproteobacteria</taxon>
        <taxon>Alteromonadales</taxon>
        <taxon>Idiomarinaceae</taxon>
        <taxon>Aliidiomarina</taxon>
    </lineage>
</organism>
<reference evidence="1 2" key="1">
    <citation type="journal article" date="2011" name="Front. Microbiol.">
        <title>Genomic signatures of strain selection and enhancement in Bacillus atrophaeus var. globigii, a historical biowarfare simulant.</title>
        <authorList>
            <person name="Gibbons H.S."/>
            <person name="Broomall S.M."/>
            <person name="McNew L.A."/>
            <person name="Daligault H."/>
            <person name="Chapman C."/>
            <person name="Bruce D."/>
            <person name="Karavis M."/>
            <person name="Krepps M."/>
            <person name="McGregor P.A."/>
            <person name="Hong C."/>
            <person name="Park K.H."/>
            <person name="Akmal A."/>
            <person name="Feldman A."/>
            <person name="Lin J.S."/>
            <person name="Chang W.E."/>
            <person name="Higgs B.W."/>
            <person name="Demirev P."/>
            <person name="Lindquist J."/>
            <person name="Liem A."/>
            <person name="Fochler E."/>
            <person name="Read T.D."/>
            <person name="Tapia R."/>
            <person name="Johnson S."/>
            <person name="Bishop-Lilly K.A."/>
            <person name="Detter C."/>
            <person name="Han C."/>
            <person name="Sozhamannan S."/>
            <person name="Rosenzweig C.N."/>
            <person name="Skowronski E.W."/>
        </authorList>
    </citation>
    <scope>NUCLEOTIDE SEQUENCE [LARGE SCALE GENOMIC DNA]</scope>
    <source>
        <strain evidence="1 2">AK5</strain>
    </source>
</reference>
<protein>
    <submittedName>
        <fullName evidence="1">Uncharacterized protein</fullName>
    </submittedName>
</protein>
<evidence type="ECO:0000313" key="1">
    <source>
        <dbReference type="EMBL" id="RUO20166.1"/>
    </source>
</evidence>
<comment type="caution">
    <text evidence="1">The sequence shown here is derived from an EMBL/GenBank/DDBJ whole genome shotgun (WGS) entry which is preliminary data.</text>
</comment>
<dbReference type="EMBL" id="PIPI01000003">
    <property type="protein sequence ID" value="RUO20166.1"/>
    <property type="molecule type" value="Genomic_DNA"/>
</dbReference>
<accession>A0A432VUE6</accession>
<evidence type="ECO:0000313" key="2">
    <source>
        <dbReference type="Proteomes" id="UP000288212"/>
    </source>
</evidence>
<dbReference type="Proteomes" id="UP000288212">
    <property type="component" value="Unassembled WGS sequence"/>
</dbReference>
<name>A0A432VUE6_9GAMM</name>
<dbReference type="AlphaFoldDB" id="A0A432VUE6"/>
<proteinExistence type="predicted"/>
<gene>
    <name evidence="1" type="ORF">CWE06_05950</name>
</gene>
<keyword evidence="2" id="KW-1185">Reference proteome</keyword>
<sequence length="76" mass="8798">MNQGGRVSSSFFDTRGQNLAKKLLKHYPKAFVEFIMPALVYNKEGKKLKRGERRAQNAFYGTWLEESQITFSAPKR</sequence>